<protein>
    <submittedName>
        <fullName evidence="2">Uncharacterized protein</fullName>
    </submittedName>
</protein>
<dbReference type="Proteomes" id="UP001205357">
    <property type="component" value="Unassembled WGS sequence"/>
</dbReference>
<feature type="signal peptide" evidence="1">
    <location>
        <begin position="1"/>
        <end position="17"/>
    </location>
</feature>
<sequence length="165" mass="18329">MKNAIVILLFLSSTSSATELHRIADLNQKKVTDNAVISTKGHWNNLEITLNGTTDPNDVNAAMYGTCNVDMDKSDYSHSVKKSDEGNDIHEYNYTADQCKAKVEIIDMNKQEARVTLSDQCQVYCGVQGDIHSLDGYYRQYRPGRSCYFLMVASGGAAPFAQDTE</sequence>
<reference evidence="2 3" key="1">
    <citation type="submission" date="2022-04" db="EMBL/GenBank/DDBJ databases">
        <title>Proposal of a three novel species of Scandinavium, Scandinavium hiltneri, Scandinavium manionii, Scandinavium tedordense.</title>
        <authorList>
            <person name="Maddock D.W."/>
            <person name="Brady C.L."/>
            <person name="Denman S."/>
            <person name="Arnold D."/>
        </authorList>
    </citation>
    <scope>NUCLEOTIDE SEQUENCE [LARGE SCALE GENOMIC DNA]</scope>
    <source>
        <strain evidence="2 3">H11S7</strain>
    </source>
</reference>
<accession>A0ABT2E4P2</accession>
<feature type="chain" id="PRO_5046388769" evidence="1">
    <location>
        <begin position="18"/>
        <end position="165"/>
    </location>
</feature>
<proteinExistence type="predicted"/>
<dbReference type="RefSeq" id="WP_258989374.1">
    <property type="nucleotide sequence ID" value="NZ_JALIGE010000075.1"/>
</dbReference>
<name>A0ABT2E4P2_9ENTR</name>
<gene>
    <name evidence="2" type="ORF">MUU47_17295</name>
</gene>
<comment type="caution">
    <text evidence="2">The sequence shown here is derived from an EMBL/GenBank/DDBJ whole genome shotgun (WGS) entry which is preliminary data.</text>
</comment>
<organism evidence="2 3">
    <name type="scientific">Scandinavium hiltneri</name>
    <dbReference type="NCBI Taxonomy" id="2926519"/>
    <lineage>
        <taxon>Bacteria</taxon>
        <taxon>Pseudomonadati</taxon>
        <taxon>Pseudomonadota</taxon>
        <taxon>Gammaproteobacteria</taxon>
        <taxon>Enterobacterales</taxon>
        <taxon>Enterobacteriaceae</taxon>
        <taxon>Scandinavium</taxon>
    </lineage>
</organism>
<dbReference type="EMBL" id="JALIGE010000075">
    <property type="protein sequence ID" value="MCS2162843.1"/>
    <property type="molecule type" value="Genomic_DNA"/>
</dbReference>
<evidence type="ECO:0000313" key="3">
    <source>
        <dbReference type="Proteomes" id="UP001205357"/>
    </source>
</evidence>
<keyword evidence="1" id="KW-0732">Signal</keyword>
<evidence type="ECO:0000313" key="2">
    <source>
        <dbReference type="EMBL" id="MCS2162843.1"/>
    </source>
</evidence>
<keyword evidence="3" id="KW-1185">Reference proteome</keyword>
<evidence type="ECO:0000256" key="1">
    <source>
        <dbReference type="SAM" id="SignalP"/>
    </source>
</evidence>